<gene>
    <name evidence="4" type="ORF">ET495_16790</name>
</gene>
<feature type="domain" description="DUF7507" evidence="3">
    <location>
        <begin position="456"/>
        <end position="555"/>
    </location>
</feature>
<protein>
    <recommendedName>
        <fullName evidence="3">DUF7507 domain-containing protein</fullName>
    </recommendedName>
</protein>
<dbReference type="PANTHER" id="PTHR34819">
    <property type="entry name" value="LARGE CYSTEINE-RICH PERIPLASMIC PROTEIN OMCB"/>
    <property type="match status" value="1"/>
</dbReference>
<feature type="domain" description="DUF7507" evidence="3">
    <location>
        <begin position="340"/>
        <end position="435"/>
    </location>
</feature>
<sequence length="898" mass="89272">MGPGTGQLGRPRGPRSLRRQGGAEGRRRDLARGPRRVGDHHGPAPVRRGGPWHTALSARVQDLPATYKFGLVSSTGNAGDVHLVRNLAIGTVNPLTGLTLVKAEDNASPLFRPGGYAEGDKIPYTIVVSNFGEEAVNDLVVSDPLIDDLVCPSTRLAAQERPGASITCTGTHTLTASEATNPSGTFVNAASAAGTSDLGGGPVTSDVSTATVRVVAPVPALAVVKRASVADVNRSGVTDAGDVVSYSFEVTNTGNVTLAPVTVSDGMLGLVDAACAGVLAPDESVVCAATGSRTVTEADLGAPLVNTVTATGVPPEGSGLAPVEALGVVSSEVADATTGLVLVKSAVVDGPDQIGDVGEVVRYEFDVTNTGTISLAPVVVDDPGLGLVRLRCAEVLAPGASARCAGGRAHTVTEGDLVAGRVTNTATATGVSTRADVPDPEPVTSTAVVETRAPVPALAVVKRASVADVNRSGVTDAGDVVSYSFEVTNTGNVTLAPVTVSDGMLGLVDAACAGVLAPDESVVCAATGSRTVTEADLGAPLVNTVTATGVPPEGSGLAPVEALGVVSSEVADATTGLVLVKSAVVDGPDQIGDVGEVVRYEFDVTNTGTISLAPVVVDDPGLGLVRLRCAEVLAPGASARCAGGRAHTVTEGDLVAGRVTNTATATGVSTRADVPDPEPVTSTAVVETRGPVTGLTVVKRAALSGGNGLGVATVGNRVSYSFEVTNTGNVTLAPVTVSDGMLGLVDAACAGVLAPGESVVCTATGTHTVSEEDARASRVRNTVTATGVPPAGAGDPVTSADTVETPVHLPPLPAPLPPRTTSPTAAQATSLATASLVVSRATPSGRGASVHTGGQGSEPAGSVLAPLALLAVGMMVACPSAVVARRRHDARRGPGLSC</sequence>
<dbReference type="Proteomes" id="UP000291758">
    <property type="component" value="Chromosome"/>
</dbReference>
<dbReference type="AlphaFoldDB" id="A0A4P6ENX3"/>
<evidence type="ECO:0000313" key="4">
    <source>
        <dbReference type="EMBL" id="QAY64580.1"/>
    </source>
</evidence>
<keyword evidence="2" id="KW-0472">Membrane</keyword>
<reference evidence="4 5" key="1">
    <citation type="submission" date="2019-01" db="EMBL/GenBank/DDBJ databases">
        <title>Genome sequencing of strain 2JSPR-7.</title>
        <authorList>
            <person name="Heo J."/>
            <person name="Kim S.-J."/>
            <person name="Kim J.-S."/>
            <person name="Hong S.-B."/>
            <person name="Kwon S.-W."/>
        </authorList>
    </citation>
    <scope>NUCLEOTIDE SEQUENCE [LARGE SCALE GENOMIC DNA]</scope>
    <source>
        <strain evidence="4 5">2JSPR-7</strain>
    </source>
</reference>
<keyword evidence="2" id="KW-1133">Transmembrane helix</keyword>
<dbReference type="EMBL" id="CP035495">
    <property type="protein sequence ID" value="QAY64580.1"/>
    <property type="molecule type" value="Genomic_DNA"/>
</dbReference>
<feature type="region of interest" description="Disordered" evidence="1">
    <location>
        <begin position="1"/>
        <end position="52"/>
    </location>
</feature>
<evidence type="ECO:0000256" key="2">
    <source>
        <dbReference type="SAM" id="Phobius"/>
    </source>
</evidence>
<feature type="domain" description="DUF7507" evidence="3">
    <location>
        <begin position="695"/>
        <end position="799"/>
    </location>
</feature>
<dbReference type="KEGG" id="xyl:ET495_16790"/>
<feature type="domain" description="DUF7507" evidence="3">
    <location>
        <begin position="98"/>
        <end position="205"/>
    </location>
</feature>
<proteinExistence type="predicted"/>
<feature type="compositionally biased region" description="Basic and acidic residues" evidence="1">
    <location>
        <begin position="24"/>
        <end position="42"/>
    </location>
</feature>
<keyword evidence="2" id="KW-0812">Transmembrane</keyword>
<accession>A0A4P6ENX3</accession>
<evidence type="ECO:0000259" key="3">
    <source>
        <dbReference type="Pfam" id="PF24346"/>
    </source>
</evidence>
<evidence type="ECO:0000256" key="1">
    <source>
        <dbReference type="SAM" id="MobiDB-lite"/>
    </source>
</evidence>
<dbReference type="InterPro" id="IPR047589">
    <property type="entry name" value="DUF11_rpt"/>
</dbReference>
<feature type="domain" description="DUF7507" evidence="3">
    <location>
        <begin position="219"/>
        <end position="318"/>
    </location>
</feature>
<feature type="domain" description="DUF7507" evidence="3">
    <location>
        <begin position="577"/>
        <end position="672"/>
    </location>
</feature>
<dbReference type="InterPro" id="IPR055354">
    <property type="entry name" value="DUF7507"/>
</dbReference>
<organism evidence="4 5">
    <name type="scientific">Xylanimonas allomyrinae</name>
    <dbReference type="NCBI Taxonomy" id="2509459"/>
    <lineage>
        <taxon>Bacteria</taxon>
        <taxon>Bacillati</taxon>
        <taxon>Actinomycetota</taxon>
        <taxon>Actinomycetes</taxon>
        <taxon>Micrococcales</taxon>
        <taxon>Promicromonosporaceae</taxon>
        <taxon>Xylanimonas</taxon>
    </lineage>
</organism>
<feature type="transmembrane region" description="Helical" evidence="2">
    <location>
        <begin position="863"/>
        <end position="884"/>
    </location>
</feature>
<dbReference type="PANTHER" id="PTHR34819:SF3">
    <property type="entry name" value="CELL SURFACE PROTEIN"/>
    <property type="match status" value="1"/>
</dbReference>
<name>A0A4P6ENX3_9MICO</name>
<dbReference type="InterPro" id="IPR051172">
    <property type="entry name" value="Chlamydia_OmcB"/>
</dbReference>
<keyword evidence="5" id="KW-1185">Reference proteome</keyword>
<dbReference type="Pfam" id="PF24346">
    <property type="entry name" value="DUF7507"/>
    <property type="match status" value="6"/>
</dbReference>
<dbReference type="OrthoDB" id="134475at2"/>
<dbReference type="NCBIfam" id="TIGR01451">
    <property type="entry name" value="B_ant_repeat"/>
    <property type="match status" value="3"/>
</dbReference>
<evidence type="ECO:0000313" key="5">
    <source>
        <dbReference type="Proteomes" id="UP000291758"/>
    </source>
</evidence>